<dbReference type="Pfam" id="PF13332">
    <property type="entry name" value="Fil_haemagg_2"/>
    <property type="match status" value="1"/>
</dbReference>
<accession>A0A0L0GUC1</accession>
<sequence>MSSGRDTVIAGAQALGDKISADVGRDLLMSSQQDNNDYDSKQSSVSGGLGYTFGAGTAQASVSASRDKMKSDYDSVQEQTGIFAGDGGFDVTVDSYTQLDGGVIASTGPADKNRLDTGTLGFSDIHNKADYKTEHQGAGFSTGGNIGKEFAGNMANTLLAGGGNSGHAEGTTQAAVSDGTIIIRDKANQKQDVADLSRDTEHANGSISPIFDKEKEQNRLQEIQLIGEIGSQAMDIAMTQGEIAKAKAMKDPAALAAAKDQLMKEGNSSPTAQEIADQAGRTAMQDYGTGSDLQRGIQAATAALQGLAGGNIAGALAGASAPELANLIGHGMGIDDNEAAKAVAHAILGAVTAQLNGGNAAAGAAGAVTGELIAHQLFPNIPKDKLSEEQKQLIVALSTVASGLAGGIAGNSTAGALTGAQTGKNAVENNLLGGGTDDGQVKAAQEHAKNILSCNTAPGSASCQKGLAMQDALMVALPAGLGGGLLAAATPELAATVQAVLAGCQSAAILCLNQAGILTAEVATPGGVGAAGMLTVGKNAAEIAMAKAEVTAVNSAKPGWLQNVQAGNKFNAEQSKNYPYNELYVNKPNGNGYYRVDSYNPTTGEIVSRKFTQFSDITETTATNYIREAMNKYPVGATIANVPSSGTLGGKLLQGSNILEIPPQIKPIPQSVLNAADKAGVTIRDTNGKIY</sequence>
<dbReference type="GO" id="GO:0003824">
    <property type="term" value="F:catalytic activity"/>
    <property type="evidence" value="ECO:0007669"/>
    <property type="project" value="UniProtKB-ARBA"/>
</dbReference>
<proteinExistence type="predicted"/>
<dbReference type="Proteomes" id="UP000037393">
    <property type="component" value="Unassembled WGS sequence"/>
</dbReference>
<keyword evidence="3" id="KW-1266">Target cell cytoplasm</keyword>
<name>A0A0L0GUC1_9ENTR</name>
<comment type="subcellular location">
    <subcellularLocation>
        <location evidence="1">Target cell</location>
        <location evidence="1">Target cell cytoplasm</location>
    </subcellularLocation>
</comment>
<protein>
    <recommendedName>
        <fullName evidence="5">VENN motif-containing domain-containing protein</fullName>
    </recommendedName>
</protein>
<evidence type="ECO:0000256" key="3">
    <source>
        <dbReference type="ARBA" id="ARBA00022913"/>
    </source>
</evidence>
<organism evidence="6 7">
    <name type="scientific">Trabulsiella odontotermitis</name>
    <dbReference type="NCBI Taxonomy" id="379893"/>
    <lineage>
        <taxon>Bacteria</taxon>
        <taxon>Pseudomonadati</taxon>
        <taxon>Pseudomonadota</taxon>
        <taxon>Gammaproteobacteria</taxon>
        <taxon>Enterobacterales</taxon>
        <taxon>Enterobacteriaceae</taxon>
        <taxon>Trabulsiella</taxon>
    </lineage>
</organism>
<keyword evidence="4" id="KW-0843">Virulence</keyword>
<evidence type="ECO:0000256" key="4">
    <source>
        <dbReference type="ARBA" id="ARBA00023026"/>
    </source>
</evidence>
<dbReference type="EMBL" id="JNGI01000092">
    <property type="protein sequence ID" value="KNC92376.1"/>
    <property type="molecule type" value="Genomic_DNA"/>
</dbReference>
<evidence type="ECO:0000256" key="2">
    <source>
        <dbReference type="ARBA" id="ARBA00022656"/>
    </source>
</evidence>
<evidence type="ECO:0000313" key="6">
    <source>
        <dbReference type="EMBL" id="KNC92376.1"/>
    </source>
</evidence>
<dbReference type="InterPro" id="IPR006914">
    <property type="entry name" value="VENN_dom"/>
</dbReference>
<dbReference type="GO" id="GO:0090729">
    <property type="term" value="F:toxin activity"/>
    <property type="evidence" value="ECO:0007669"/>
    <property type="project" value="UniProtKB-KW"/>
</dbReference>
<dbReference type="STRING" id="379893.GCA_001297775_01049"/>
<keyword evidence="7" id="KW-1185">Reference proteome</keyword>
<evidence type="ECO:0000259" key="5">
    <source>
        <dbReference type="Pfam" id="PF04829"/>
    </source>
</evidence>
<comment type="caution">
    <text evidence="6">The sequence shown here is derived from an EMBL/GenBank/DDBJ whole genome shotgun (WGS) entry which is preliminary data.</text>
</comment>
<dbReference type="Pfam" id="PF04829">
    <property type="entry name" value="PT-VENN"/>
    <property type="match status" value="1"/>
</dbReference>
<evidence type="ECO:0000256" key="1">
    <source>
        <dbReference type="ARBA" id="ARBA00004219"/>
    </source>
</evidence>
<dbReference type="PATRIC" id="fig|379893.4.peg.4778"/>
<keyword evidence="2" id="KW-0800">Toxin</keyword>
<dbReference type="InterPro" id="IPR025157">
    <property type="entry name" value="Hemagglutinin_rpt"/>
</dbReference>
<gene>
    <name evidence="6" type="ORF">GM31_23570</name>
</gene>
<reference evidence="6 7" key="1">
    <citation type="journal article" date="2015" name="Appl. Environ. Microbiol.">
        <title>The Enterobacterium Trabulsiella odontotermitis Presents Novel Adaptations Related to Its Association with Fungus-Growing Termites.</title>
        <authorList>
            <person name="Sapountzis P."/>
            <person name="Gruntjes T."/>
            <person name="Otani S."/>
            <person name="Estevez J."/>
            <person name="da Costa R.R."/>
            <person name="Plunkett G.3rd."/>
            <person name="Perna N.T."/>
            <person name="Poulsen M."/>
        </authorList>
    </citation>
    <scope>NUCLEOTIDE SEQUENCE [LARGE SCALE GENOMIC DNA]</scope>
    <source>
        <strain evidence="6 7">12</strain>
    </source>
</reference>
<dbReference type="AlphaFoldDB" id="A0A0L0GUC1"/>
<feature type="domain" description="VENN motif-containing" evidence="5">
    <location>
        <begin position="384"/>
        <end position="433"/>
    </location>
</feature>
<evidence type="ECO:0000313" key="7">
    <source>
        <dbReference type="Proteomes" id="UP000037393"/>
    </source>
</evidence>